<dbReference type="GO" id="GO:0050821">
    <property type="term" value="P:protein stabilization"/>
    <property type="evidence" value="ECO:0007669"/>
    <property type="project" value="TreeGrafter"/>
</dbReference>
<dbReference type="PANTHER" id="PTHR31184">
    <property type="entry name" value="HUNTINGTIN-INTERACTING PROTEIN K FAMILY MEMBER"/>
    <property type="match status" value="1"/>
</dbReference>
<dbReference type="AlphaFoldDB" id="W7TZD1"/>
<sequence>MATKAQQKENLEKVTDYVEESVLDADRMAKAMSSLESDKSGARAAAAKLARTAYDESAYYLSFLKETAIHTIDLSWSRQLFIHQPRLDSGTLHILYLKSFPIKRGSQISSFLKRFSSELEVTSEAAEQALKESGGDVVKALQRLLP</sequence>
<evidence type="ECO:0000259" key="1">
    <source>
        <dbReference type="Pfam" id="PF19026"/>
    </source>
</evidence>
<dbReference type="CDD" id="cd14361">
    <property type="entry name" value="UBA_HYPK"/>
    <property type="match status" value="1"/>
</dbReference>
<reference evidence="2 3" key="1">
    <citation type="journal article" date="2014" name="Mol. Plant">
        <title>Chromosome Scale Genome Assembly and Transcriptome Profiling of Nannochloropsis gaditana in Nitrogen Depletion.</title>
        <authorList>
            <person name="Corteggiani Carpinelli E."/>
            <person name="Telatin A."/>
            <person name="Vitulo N."/>
            <person name="Forcato C."/>
            <person name="D'Angelo M."/>
            <person name="Schiavon R."/>
            <person name="Vezzi A."/>
            <person name="Giacometti G.M."/>
            <person name="Morosinotto T."/>
            <person name="Valle G."/>
        </authorList>
    </citation>
    <scope>NUCLEOTIDE SEQUENCE [LARGE SCALE GENOMIC DNA]</scope>
    <source>
        <strain evidence="2 3">B-31</strain>
    </source>
</reference>
<name>W7TZD1_9STRA</name>
<dbReference type="EMBL" id="AZIL01000270">
    <property type="protein sequence ID" value="EWM28853.1"/>
    <property type="molecule type" value="Genomic_DNA"/>
</dbReference>
<gene>
    <name evidence="2" type="ORF">Naga_100133g15</name>
</gene>
<dbReference type="Proteomes" id="UP000019335">
    <property type="component" value="Chromosome 4"/>
</dbReference>
<proteinExistence type="predicted"/>
<organism evidence="2 3">
    <name type="scientific">Nannochloropsis gaditana</name>
    <dbReference type="NCBI Taxonomy" id="72520"/>
    <lineage>
        <taxon>Eukaryota</taxon>
        <taxon>Sar</taxon>
        <taxon>Stramenopiles</taxon>
        <taxon>Ochrophyta</taxon>
        <taxon>Eustigmatophyceae</taxon>
        <taxon>Eustigmatales</taxon>
        <taxon>Monodopsidaceae</taxon>
        <taxon>Nannochloropsis</taxon>
    </lineage>
</organism>
<comment type="caution">
    <text evidence="2">The sequence shown here is derived from an EMBL/GenBank/DDBJ whole genome shotgun (WGS) entry which is preliminary data.</text>
</comment>
<dbReference type="Gene3D" id="1.10.8.10">
    <property type="entry name" value="DNA helicase RuvA subunit, C-terminal domain"/>
    <property type="match status" value="1"/>
</dbReference>
<dbReference type="InterPro" id="IPR038922">
    <property type="entry name" value="HYPK_UBA"/>
</dbReference>
<evidence type="ECO:0000313" key="3">
    <source>
        <dbReference type="Proteomes" id="UP000019335"/>
    </source>
</evidence>
<accession>W7TZD1</accession>
<keyword evidence="3" id="KW-1185">Reference proteome</keyword>
<dbReference type="OrthoDB" id="285219at2759"/>
<dbReference type="InterPro" id="IPR044034">
    <property type="entry name" value="NAC-like_UBA"/>
</dbReference>
<evidence type="ECO:0000313" key="2">
    <source>
        <dbReference type="EMBL" id="EWM28853.1"/>
    </source>
</evidence>
<dbReference type="InterPro" id="IPR052617">
    <property type="entry name" value="Huntingtin-int_K"/>
</dbReference>
<protein>
    <recommendedName>
        <fullName evidence="1">Nascent polypeptide-associated complex subunit alpha-like UBA domain-containing protein</fullName>
    </recommendedName>
</protein>
<feature type="domain" description="Nascent polypeptide-associated complex subunit alpha-like UBA" evidence="1">
    <location>
        <begin position="117"/>
        <end position="145"/>
    </location>
</feature>
<dbReference type="PANTHER" id="PTHR31184:SF2">
    <property type="entry name" value="HUNTINGTIN-INTERACTING PROTEIN K"/>
    <property type="match status" value="1"/>
</dbReference>
<dbReference type="Pfam" id="PF19026">
    <property type="entry name" value="UBA_HYPK"/>
    <property type="match status" value="1"/>
</dbReference>